<proteinExistence type="predicted"/>
<accession>A0A8S2QDP7</accession>
<evidence type="ECO:0000313" key="3">
    <source>
        <dbReference type="EMBL" id="CAF4104762.1"/>
    </source>
</evidence>
<dbReference type="PANTHER" id="PTHR11697">
    <property type="entry name" value="GENERAL TRANSCRIPTION FACTOR 2-RELATED ZINC FINGER PROTEIN"/>
    <property type="match status" value="1"/>
</dbReference>
<dbReference type="EMBL" id="CAJNOK010019410">
    <property type="protein sequence ID" value="CAF1298964.1"/>
    <property type="molecule type" value="Genomic_DNA"/>
</dbReference>
<feature type="region of interest" description="Disordered" evidence="1">
    <location>
        <begin position="163"/>
        <end position="185"/>
    </location>
</feature>
<evidence type="ECO:0000256" key="1">
    <source>
        <dbReference type="SAM" id="MobiDB-lite"/>
    </source>
</evidence>
<evidence type="ECO:0008006" key="5">
    <source>
        <dbReference type="Google" id="ProtNLM"/>
    </source>
</evidence>
<protein>
    <recommendedName>
        <fullName evidence="5">HAT C-terminal dimerisation domain-containing protein</fullName>
    </recommendedName>
</protein>
<dbReference type="AlphaFoldDB" id="A0A8S2QDP7"/>
<dbReference type="EMBL" id="CAJOBA010040983">
    <property type="protein sequence ID" value="CAF4104762.1"/>
    <property type="molecule type" value="Genomic_DNA"/>
</dbReference>
<dbReference type="Proteomes" id="UP000682733">
    <property type="component" value="Unassembled WGS sequence"/>
</dbReference>
<name>A0A8S2QDP7_9BILA</name>
<sequence length="385" mass="45346">MDTTITYTNDIIGFVQRLRKRLSIAEQLSFETTSPYTKLKALCPTRWTVKVGSMYSLLKNYEVIKDVLDTVIDEKDKSGTTTNGYLQQMNQFQYYFGLKLGNLIFSATEQVSCTIQRVDNCLQDVLYSVETVLKYFERIRNGEQFNQFYKQVIKEAKQLVNEPKLPRQRRAPKRYDEGSNPHTFNSSEDYFRNEYFEPIDIIINTLQKRFKQSTFSLLCKVEQFLIQVSNSTYDTKQNKDDLDNIHDFLENDIVIDHLKIECLMINDYFKLIINQKQWGTKKITKISTICDLMNEVVGKNMFHEFDKLIRLYLTTASAERAFSTLNRLKNSIRSTMHQEHLNYCLIARIYKEKIDGIDHIDICTIFIQSNERRQAYFGSFAELLQ</sequence>
<comment type="caution">
    <text evidence="3">The sequence shown here is derived from an EMBL/GenBank/DDBJ whole genome shotgun (WGS) entry which is preliminary data.</text>
</comment>
<dbReference type="InterPro" id="IPR055298">
    <property type="entry name" value="AtLOH3-like"/>
</dbReference>
<dbReference type="PANTHER" id="PTHR11697:SF230">
    <property type="entry name" value="ZINC FINGER, MYM DOMAIN CONTAINING 1"/>
    <property type="match status" value="1"/>
</dbReference>
<evidence type="ECO:0000313" key="4">
    <source>
        <dbReference type="Proteomes" id="UP000682733"/>
    </source>
</evidence>
<gene>
    <name evidence="2" type="ORF">OVA965_LOCUS28441</name>
    <name evidence="3" type="ORF">TMI583_LOCUS29192</name>
</gene>
<evidence type="ECO:0000313" key="2">
    <source>
        <dbReference type="EMBL" id="CAF1298964.1"/>
    </source>
</evidence>
<reference evidence="3" key="1">
    <citation type="submission" date="2021-02" db="EMBL/GenBank/DDBJ databases">
        <authorList>
            <person name="Nowell W R."/>
        </authorList>
    </citation>
    <scope>NUCLEOTIDE SEQUENCE</scope>
</reference>
<organism evidence="3 4">
    <name type="scientific">Didymodactylos carnosus</name>
    <dbReference type="NCBI Taxonomy" id="1234261"/>
    <lineage>
        <taxon>Eukaryota</taxon>
        <taxon>Metazoa</taxon>
        <taxon>Spiralia</taxon>
        <taxon>Gnathifera</taxon>
        <taxon>Rotifera</taxon>
        <taxon>Eurotatoria</taxon>
        <taxon>Bdelloidea</taxon>
        <taxon>Philodinida</taxon>
        <taxon>Philodinidae</taxon>
        <taxon>Didymodactylos</taxon>
    </lineage>
</organism>
<dbReference type="Proteomes" id="UP000677228">
    <property type="component" value="Unassembled WGS sequence"/>
</dbReference>